<organism evidence="5 6">
    <name type="scientific">Monoraphidium neglectum</name>
    <dbReference type="NCBI Taxonomy" id="145388"/>
    <lineage>
        <taxon>Eukaryota</taxon>
        <taxon>Viridiplantae</taxon>
        <taxon>Chlorophyta</taxon>
        <taxon>core chlorophytes</taxon>
        <taxon>Chlorophyceae</taxon>
        <taxon>CS clade</taxon>
        <taxon>Sphaeropleales</taxon>
        <taxon>Selenastraceae</taxon>
        <taxon>Monoraphidium</taxon>
    </lineage>
</organism>
<evidence type="ECO:0000313" key="6">
    <source>
        <dbReference type="Proteomes" id="UP000054498"/>
    </source>
</evidence>
<dbReference type="EMBL" id="KK102404">
    <property type="protein sequence ID" value="KIY97847.1"/>
    <property type="molecule type" value="Genomic_DNA"/>
</dbReference>
<gene>
    <name evidence="5" type="ORF">MNEG_10116</name>
</gene>
<dbReference type="PANTHER" id="PTHR12895:SF9">
    <property type="entry name" value="DYMECLIN"/>
    <property type="match status" value="1"/>
</dbReference>
<keyword evidence="3" id="KW-0519">Myristate</keyword>
<name>A0A0D2JE39_9CHLO</name>
<dbReference type="GO" id="GO:0005794">
    <property type="term" value="C:Golgi apparatus"/>
    <property type="evidence" value="ECO:0007669"/>
    <property type="project" value="TreeGrafter"/>
</dbReference>
<dbReference type="STRING" id="145388.A0A0D2JE39"/>
<dbReference type="OrthoDB" id="533722at2759"/>
<dbReference type="Proteomes" id="UP000054498">
    <property type="component" value="Unassembled WGS sequence"/>
</dbReference>
<dbReference type="GeneID" id="25727246"/>
<dbReference type="InterPro" id="IPR019142">
    <property type="entry name" value="Dymeclin"/>
</dbReference>
<dbReference type="GO" id="GO:0007030">
    <property type="term" value="P:Golgi organization"/>
    <property type="evidence" value="ECO:0007669"/>
    <property type="project" value="TreeGrafter"/>
</dbReference>
<evidence type="ECO:0000256" key="2">
    <source>
        <dbReference type="ARBA" id="ARBA00015736"/>
    </source>
</evidence>
<reference evidence="5 6" key="1">
    <citation type="journal article" date="2013" name="BMC Genomics">
        <title>Reconstruction of the lipid metabolism for the microalga Monoraphidium neglectum from its genome sequence reveals characteristics suitable for biofuel production.</title>
        <authorList>
            <person name="Bogen C."/>
            <person name="Al-Dilaimi A."/>
            <person name="Albersmeier A."/>
            <person name="Wichmann J."/>
            <person name="Grundmann M."/>
            <person name="Rupp O."/>
            <person name="Lauersen K.J."/>
            <person name="Blifernez-Klassen O."/>
            <person name="Kalinowski J."/>
            <person name="Goesmann A."/>
            <person name="Mussgnug J.H."/>
            <person name="Kruse O."/>
        </authorList>
    </citation>
    <scope>NUCLEOTIDE SEQUENCE [LARGE SCALE GENOMIC DNA]</scope>
    <source>
        <strain evidence="5 6">SAG 48.87</strain>
    </source>
</reference>
<protein>
    <recommendedName>
        <fullName evidence="2">Dymeclin</fullName>
    </recommendedName>
</protein>
<evidence type="ECO:0000256" key="1">
    <source>
        <dbReference type="ARBA" id="ARBA00010603"/>
    </source>
</evidence>
<dbReference type="RefSeq" id="XP_013896867.1">
    <property type="nucleotide sequence ID" value="XM_014041413.1"/>
</dbReference>
<dbReference type="PANTHER" id="PTHR12895">
    <property type="entry name" value="DYMECLIN"/>
    <property type="match status" value="1"/>
</dbReference>
<proteinExistence type="inferred from homology"/>
<dbReference type="AlphaFoldDB" id="A0A0D2JE39"/>
<evidence type="ECO:0000256" key="4">
    <source>
        <dbReference type="ARBA" id="ARBA00023288"/>
    </source>
</evidence>
<dbReference type="Pfam" id="PF09742">
    <property type="entry name" value="Dymeclin"/>
    <property type="match status" value="1"/>
</dbReference>
<accession>A0A0D2JE39</accession>
<evidence type="ECO:0000313" key="5">
    <source>
        <dbReference type="EMBL" id="KIY97847.1"/>
    </source>
</evidence>
<feature type="non-terminal residue" evidence="5">
    <location>
        <position position="135"/>
    </location>
</feature>
<comment type="similarity">
    <text evidence="1">Belongs to the dymeclin family.</text>
</comment>
<dbReference type="KEGG" id="mng:MNEG_10116"/>
<evidence type="ECO:0000256" key="3">
    <source>
        <dbReference type="ARBA" id="ARBA00022707"/>
    </source>
</evidence>
<sequence>MGSGYSTATVIGVQQQQLLQRLAGAEPIPHAAPFWDQLFSLPTPLASLDPADVEITLAPHCRQLLAHNPLTRNFQSLVLHVCGLLEAARGGAPSLAAANALHLAGVMLKLISEMAAPSTLVAVFDSGPDPPAAAK</sequence>
<keyword evidence="6" id="KW-1185">Reference proteome</keyword>
<keyword evidence="4" id="KW-0449">Lipoprotein</keyword>